<reference evidence="2 3" key="1">
    <citation type="journal article" date="2005" name="Arch. Microbiol.">
        <title>The genome sequence of an anaerobic aromatic-degrading denitrifying bacterium, strain EbN1.</title>
        <authorList>
            <person name="Rabus R."/>
            <person name="Kube M."/>
            <person name="Heider J."/>
            <person name="Beck A."/>
            <person name="Heitmann K."/>
            <person name="Widdel F."/>
            <person name="Reinhardt R."/>
        </authorList>
    </citation>
    <scope>NUCLEOTIDE SEQUENCE [LARGE SCALE GENOMIC DNA]</scope>
    <source>
        <strain evidence="2 3">EbN1</strain>
        <plasmid evidence="3">Plasmid pAzo1</plasmid>
    </source>
</reference>
<dbReference type="AlphaFoldDB" id="Q5NX68"/>
<protein>
    <submittedName>
        <fullName evidence="2">Uncharacterized protein</fullName>
    </submittedName>
</protein>
<dbReference type="HOGENOM" id="CLU_2840168_0_0_4"/>
<evidence type="ECO:0000313" key="2">
    <source>
        <dbReference type="EMBL" id="CAI10346.1"/>
    </source>
</evidence>
<feature type="region of interest" description="Disordered" evidence="1">
    <location>
        <begin position="1"/>
        <end position="21"/>
    </location>
</feature>
<dbReference type="EMBL" id="CR555307">
    <property type="protein sequence ID" value="CAI10346.1"/>
    <property type="molecule type" value="Genomic_DNA"/>
</dbReference>
<keyword evidence="2" id="KW-0614">Plasmid</keyword>
<evidence type="ECO:0000313" key="3">
    <source>
        <dbReference type="Proteomes" id="UP000006552"/>
    </source>
</evidence>
<proteinExistence type="predicted"/>
<dbReference type="Proteomes" id="UP000006552">
    <property type="component" value="Plasmid 1"/>
</dbReference>
<organism evidence="2 3">
    <name type="scientific">Aromatoleum aromaticum (strain DSM 19018 / LMG 30748 / EbN1)</name>
    <name type="common">Azoarcus sp. (strain EbN1)</name>
    <dbReference type="NCBI Taxonomy" id="76114"/>
    <lineage>
        <taxon>Bacteria</taxon>
        <taxon>Pseudomonadati</taxon>
        <taxon>Pseudomonadota</taxon>
        <taxon>Betaproteobacteria</taxon>
        <taxon>Rhodocyclales</taxon>
        <taxon>Rhodocyclaceae</taxon>
        <taxon>Aromatoleum</taxon>
    </lineage>
</organism>
<sequence>MVSDSRKASPFSRKPGSVGPETGFFFCQQDVSLFWSLHRDLQSINVRNPARGRGCVIVSRTLEAG</sequence>
<keyword evidence="3" id="KW-1185">Reference proteome</keyword>
<gene>
    <name evidence="2" type="ORF">p1B140</name>
</gene>
<evidence type="ECO:0000256" key="1">
    <source>
        <dbReference type="SAM" id="MobiDB-lite"/>
    </source>
</evidence>
<geneLocation type="plasmid" evidence="3">
    <name>pAzo1</name>
</geneLocation>
<name>Q5NX68_AROAE</name>
<accession>Q5NX68</accession>
<dbReference type="KEGG" id="eba:p1B140"/>